<gene>
    <name evidence="1" type="ORF">Hyperionvirus1_166</name>
</gene>
<organism evidence="1">
    <name type="scientific">Hyperionvirus sp</name>
    <dbReference type="NCBI Taxonomy" id="2487770"/>
    <lineage>
        <taxon>Viruses</taxon>
        <taxon>Varidnaviria</taxon>
        <taxon>Bamfordvirae</taxon>
        <taxon>Nucleocytoviricota</taxon>
        <taxon>Megaviricetes</taxon>
        <taxon>Imitervirales</taxon>
        <taxon>Mimiviridae</taxon>
        <taxon>Klosneuvirinae</taxon>
    </lineage>
</organism>
<evidence type="ECO:0000313" key="1">
    <source>
        <dbReference type="EMBL" id="AYV82587.1"/>
    </source>
</evidence>
<protein>
    <submittedName>
        <fullName evidence="1">Uncharacterized protein</fullName>
    </submittedName>
</protein>
<name>A0A3G5A5T0_9VIRU</name>
<accession>A0A3G5A5T0</accession>
<dbReference type="EMBL" id="MK072383">
    <property type="protein sequence ID" value="AYV82587.1"/>
    <property type="molecule type" value="Genomic_DNA"/>
</dbReference>
<proteinExistence type="predicted"/>
<reference evidence="1" key="1">
    <citation type="submission" date="2018-10" db="EMBL/GenBank/DDBJ databases">
        <title>Hidden diversity of soil giant viruses.</title>
        <authorList>
            <person name="Schulz F."/>
            <person name="Alteio L."/>
            <person name="Goudeau D."/>
            <person name="Ryan E.M."/>
            <person name="Malmstrom R.R."/>
            <person name="Blanchard J."/>
            <person name="Woyke T."/>
        </authorList>
    </citation>
    <scope>NUCLEOTIDE SEQUENCE</scope>
    <source>
        <strain evidence="1">HYV1</strain>
    </source>
</reference>
<sequence length="201" mass="22865">MAAAEAISLEAEPFTVWWNARGVPIEVEHKIALRSDTYRTYEASSFSRKNKFFLNWSAADVHELLDLLRDSPELIRVDLSAKPPTLAAYLMIDVANCQKREDNDVKDEKQKCVSLLLKIASKIKTNPDKFLCFGTSSSSESHYNCGPLIPLTYSVTTLARYLPDVPSISTDGDKYKWSWDNVPASYLFIKRVTVEKIEIFY</sequence>